<name>A0A284S6G3_ARMOS</name>
<dbReference type="Gene3D" id="3.40.50.200">
    <property type="entry name" value="Peptidase S8/S53 domain"/>
    <property type="match status" value="1"/>
</dbReference>
<dbReference type="GO" id="GO:0006508">
    <property type="term" value="P:proteolysis"/>
    <property type="evidence" value="ECO:0007669"/>
    <property type="project" value="InterPro"/>
</dbReference>
<organism evidence="1 2">
    <name type="scientific">Armillaria ostoyae</name>
    <name type="common">Armillaria root rot fungus</name>
    <dbReference type="NCBI Taxonomy" id="47428"/>
    <lineage>
        <taxon>Eukaryota</taxon>
        <taxon>Fungi</taxon>
        <taxon>Dikarya</taxon>
        <taxon>Basidiomycota</taxon>
        <taxon>Agaricomycotina</taxon>
        <taxon>Agaricomycetes</taxon>
        <taxon>Agaricomycetidae</taxon>
        <taxon>Agaricales</taxon>
        <taxon>Marasmiineae</taxon>
        <taxon>Physalacriaceae</taxon>
        <taxon>Armillaria</taxon>
    </lineage>
</organism>
<accession>A0A284S6G3</accession>
<evidence type="ECO:0000313" key="2">
    <source>
        <dbReference type="Proteomes" id="UP000219338"/>
    </source>
</evidence>
<dbReference type="STRING" id="47428.A0A284S6G3"/>
<protein>
    <recommendedName>
        <fullName evidence="3">Peptidase S8/S53 domain-containing protein</fullName>
    </recommendedName>
</protein>
<dbReference type="EMBL" id="FUEG01000036">
    <property type="protein sequence ID" value="SJL16588.1"/>
    <property type="molecule type" value="Genomic_DNA"/>
</dbReference>
<dbReference type="SUPFAM" id="SSF52743">
    <property type="entry name" value="Subtilisin-like"/>
    <property type="match status" value="1"/>
</dbReference>
<evidence type="ECO:0008006" key="3">
    <source>
        <dbReference type="Google" id="ProtNLM"/>
    </source>
</evidence>
<dbReference type="InterPro" id="IPR036852">
    <property type="entry name" value="Peptidase_S8/S53_dom_sf"/>
</dbReference>
<reference evidence="2" key="1">
    <citation type="journal article" date="2017" name="Nat. Ecol. Evol.">
        <title>Genome expansion and lineage-specific genetic innovations in the forest pathogenic fungi Armillaria.</title>
        <authorList>
            <person name="Sipos G."/>
            <person name="Prasanna A.N."/>
            <person name="Walter M.C."/>
            <person name="O'Connor E."/>
            <person name="Balint B."/>
            <person name="Krizsan K."/>
            <person name="Kiss B."/>
            <person name="Hess J."/>
            <person name="Varga T."/>
            <person name="Slot J."/>
            <person name="Riley R."/>
            <person name="Boka B."/>
            <person name="Rigling D."/>
            <person name="Barry K."/>
            <person name="Lee J."/>
            <person name="Mihaltcheva S."/>
            <person name="LaButti K."/>
            <person name="Lipzen A."/>
            <person name="Waldron R."/>
            <person name="Moloney N.M."/>
            <person name="Sperisen C."/>
            <person name="Kredics L."/>
            <person name="Vagvoelgyi C."/>
            <person name="Patrignani A."/>
            <person name="Fitzpatrick D."/>
            <person name="Nagy I."/>
            <person name="Doyle S."/>
            <person name="Anderson J.B."/>
            <person name="Grigoriev I.V."/>
            <person name="Gueldener U."/>
            <person name="Muensterkoetter M."/>
            <person name="Nagy L.G."/>
        </authorList>
    </citation>
    <scope>NUCLEOTIDE SEQUENCE [LARGE SCALE GENOMIC DNA]</scope>
    <source>
        <strain evidence="2">C18/9</strain>
    </source>
</reference>
<keyword evidence="2" id="KW-1185">Reference proteome</keyword>
<dbReference type="GO" id="GO:0004252">
    <property type="term" value="F:serine-type endopeptidase activity"/>
    <property type="evidence" value="ECO:0007669"/>
    <property type="project" value="InterPro"/>
</dbReference>
<dbReference type="Proteomes" id="UP000219338">
    <property type="component" value="Unassembled WGS sequence"/>
</dbReference>
<sequence length="161" mass="16317">MPDCHIPTLCCQVSTPRTPPLAVAHPGEQPSVAIHLSRLLSLPSVINRATATLTKTVVGPMSPRGSGNCGPVHAGETSGIPSIVSLSLGDSASTTFDNGIIAVINTGIHDIVAAGNDNRNASGTCPARVAAAITVGATIIADAVHLFQLQVKHSSPTFALS</sequence>
<proteinExistence type="predicted"/>
<gene>
    <name evidence="1" type="ORF">ARMOST_20114</name>
</gene>
<dbReference type="AlphaFoldDB" id="A0A284S6G3"/>
<evidence type="ECO:0000313" key="1">
    <source>
        <dbReference type="EMBL" id="SJL16588.1"/>
    </source>
</evidence>